<name>A0A1H9I0X7_9LACT</name>
<proteinExistence type="predicted"/>
<dbReference type="Pfam" id="PF18555">
    <property type="entry name" value="MobL"/>
    <property type="match status" value="1"/>
</dbReference>
<dbReference type="RefSeq" id="WP_089745941.1">
    <property type="nucleotide sequence ID" value="NZ_FOGF01000004.1"/>
</dbReference>
<keyword evidence="2" id="KW-1185">Reference proteome</keyword>
<dbReference type="InterPro" id="IPR048101">
    <property type="entry name" value="MobP2"/>
</dbReference>
<dbReference type="Proteomes" id="UP000198556">
    <property type="component" value="Unassembled WGS sequence"/>
</dbReference>
<evidence type="ECO:0000313" key="2">
    <source>
        <dbReference type="Proteomes" id="UP000198556"/>
    </source>
</evidence>
<dbReference type="NCBIfam" id="NF041498">
    <property type="entry name" value="MobP2"/>
    <property type="match status" value="1"/>
</dbReference>
<accession>A0A1H9I0X7</accession>
<organism evidence="1 2">
    <name type="scientific">Granulicatella balaenopterae</name>
    <dbReference type="NCBI Taxonomy" id="137733"/>
    <lineage>
        <taxon>Bacteria</taxon>
        <taxon>Bacillati</taxon>
        <taxon>Bacillota</taxon>
        <taxon>Bacilli</taxon>
        <taxon>Lactobacillales</taxon>
        <taxon>Carnobacteriaceae</taxon>
        <taxon>Granulicatella</taxon>
    </lineage>
</organism>
<dbReference type="AlphaFoldDB" id="A0A1H9I0X7"/>
<gene>
    <name evidence="1" type="ORF">SAMN05421767_10419</name>
</gene>
<dbReference type="EMBL" id="FOGF01000004">
    <property type="protein sequence ID" value="SEQ68193.1"/>
    <property type="molecule type" value="Genomic_DNA"/>
</dbReference>
<evidence type="ECO:0000313" key="1">
    <source>
        <dbReference type="EMBL" id="SEQ68193.1"/>
    </source>
</evidence>
<dbReference type="STRING" id="137733.SAMN05421767_10419"/>
<dbReference type="OrthoDB" id="3889159at2"/>
<reference evidence="1 2" key="1">
    <citation type="submission" date="2016-10" db="EMBL/GenBank/DDBJ databases">
        <authorList>
            <person name="de Groot N.N."/>
        </authorList>
    </citation>
    <scope>NUCLEOTIDE SEQUENCE [LARGE SCALE GENOMIC DNA]</scope>
    <source>
        <strain evidence="1 2">DSM 15827</strain>
    </source>
</reference>
<protein>
    <submittedName>
        <fullName evidence="1">Uncharacterized protein</fullName>
    </submittedName>
</protein>
<dbReference type="InterPro" id="IPR041073">
    <property type="entry name" value="MobL"/>
</dbReference>
<sequence length="404" mass="47484">MTPAIIVAMKFSTGRGKNFQKYLDYMDRDETKAYINNTDFAKFNDYMGNPDKSSGLFTSANDQLSLEEIKKLKGEFKIAQKDNSPLWQLVYSFDNNFLKEQGLLNKYGVLDETKIKEAIRKSVETIKEEEGLNDSLVWSGAIHYNTDNIHIHVALAEKQSSRRYEKFQNFKTNECYLERKAKFKKNTLSKSKSVFANSLVDRTLQLTKISDLMRIDINQKIRSSKQIDNQNFMKQYNSLLKKLPDDTRKWSYGHHDIKPYRLEIDNLSKQLIEKISPDAYKEVKQRINEESRFREKLYGRKAIGNTYAKNKMNELYAMVGNGILKNMKKHALPTDSHSNSYKNKFSKIAVINGLKKMMRQNKQDFLTKLKYEREKEYKEYLARLEENEAEKTNERQLDSFDMNL</sequence>